<gene>
    <name evidence="2" type="ORF">S01H1_53315</name>
</gene>
<feature type="compositionally biased region" description="Low complexity" evidence="1">
    <location>
        <begin position="1"/>
        <end position="53"/>
    </location>
</feature>
<reference evidence="2" key="1">
    <citation type="journal article" date="2014" name="Front. Microbiol.">
        <title>High frequency of phylogenetically diverse reductive dehalogenase-homologous genes in deep subseafloor sedimentary metagenomes.</title>
        <authorList>
            <person name="Kawai M."/>
            <person name="Futagami T."/>
            <person name="Toyoda A."/>
            <person name="Takaki Y."/>
            <person name="Nishi S."/>
            <person name="Hori S."/>
            <person name="Arai W."/>
            <person name="Tsubouchi T."/>
            <person name="Morono Y."/>
            <person name="Uchiyama I."/>
            <person name="Ito T."/>
            <person name="Fujiyama A."/>
            <person name="Inagaki F."/>
            <person name="Takami H."/>
        </authorList>
    </citation>
    <scope>NUCLEOTIDE SEQUENCE</scope>
    <source>
        <strain evidence="2">Expedition CK06-06</strain>
    </source>
</reference>
<accession>X0VXM2</accession>
<sequence length="233" mass="24810">ITTPSTEGLEPLTTTTTTLAPTTTTTTTTTLPPTTTTTTTTLPPTTTTTTTTIPPNPKIFMALTPPDEGGTYTNDSTPLNRGNILELVWSTDSADTQKYNGATEGVPLYSNTTLRFNWVVTGTSTAYFIITDVTGLTGIVSGTTGSSMTYDLNLNAGDNRGYVHFSCENSGATLSEFNVIIENVPDPIQELGLISESSDVKYVLKQDMPLIGPTTYGYLNITSNNIKMVHGVS</sequence>
<feature type="non-terminal residue" evidence="2">
    <location>
        <position position="1"/>
    </location>
</feature>
<proteinExistence type="predicted"/>
<evidence type="ECO:0000313" key="2">
    <source>
        <dbReference type="EMBL" id="GAG23199.1"/>
    </source>
</evidence>
<protein>
    <submittedName>
        <fullName evidence="2">Uncharacterized protein</fullName>
    </submittedName>
</protein>
<feature type="region of interest" description="Disordered" evidence="1">
    <location>
        <begin position="1"/>
        <end position="56"/>
    </location>
</feature>
<name>X0VXM2_9ZZZZ</name>
<evidence type="ECO:0000256" key="1">
    <source>
        <dbReference type="SAM" id="MobiDB-lite"/>
    </source>
</evidence>
<dbReference type="AlphaFoldDB" id="X0VXM2"/>
<organism evidence="2">
    <name type="scientific">marine sediment metagenome</name>
    <dbReference type="NCBI Taxonomy" id="412755"/>
    <lineage>
        <taxon>unclassified sequences</taxon>
        <taxon>metagenomes</taxon>
        <taxon>ecological metagenomes</taxon>
    </lineage>
</organism>
<comment type="caution">
    <text evidence="2">The sequence shown here is derived from an EMBL/GenBank/DDBJ whole genome shotgun (WGS) entry which is preliminary data.</text>
</comment>
<dbReference type="EMBL" id="BARS01034522">
    <property type="protein sequence ID" value="GAG23199.1"/>
    <property type="molecule type" value="Genomic_DNA"/>
</dbReference>